<proteinExistence type="predicted"/>
<keyword evidence="3" id="KW-1185">Reference proteome</keyword>
<reference evidence="2 3" key="1">
    <citation type="journal article" date="2009" name="Stand. Genomic Sci.">
        <title>Complete genome sequence of Stackebrandtia nassauensis type strain (LLR-40K-21).</title>
        <authorList>
            <person name="Munk C."/>
            <person name="Lapidus A."/>
            <person name="Copeland A."/>
            <person name="Jando M."/>
            <person name="Mayilraj S."/>
            <person name="Glavina Del Rio T."/>
            <person name="Nolan M."/>
            <person name="Chen F."/>
            <person name="Lucas S."/>
            <person name="Tice H."/>
            <person name="Cheng J.F."/>
            <person name="Han C."/>
            <person name="Detter J.C."/>
            <person name="Bruce D."/>
            <person name="Goodwin L."/>
            <person name="Chain P."/>
            <person name="Pitluck S."/>
            <person name="Goker M."/>
            <person name="Ovchinikova G."/>
            <person name="Pati A."/>
            <person name="Ivanova N."/>
            <person name="Mavromatis K."/>
            <person name="Chen A."/>
            <person name="Palaniappan K."/>
            <person name="Land M."/>
            <person name="Hauser L."/>
            <person name="Chang Y.J."/>
            <person name="Jeffries C.D."/>
            <person name="Bristow J."/>
            <person name="Eisen J.A."/>
            <person name="Markowitz V."/>
            <person name="Hugenholtz P."/>
            <person name="Kyrpides N.C."/>
            <person name="Klenk H.P."/>
        </authorList>
    </citation>
    <scope>NUCLEOTIDE SEQUENCE [LARGE SCALE GENOMIC DNA]</scope>
    <source>
        <strain evidence="3">DSM 44728 / CIP 108903 / NRRL B-16338 / NBRC 102104 / LLR-40K-21</strain>
    </source>
</reference>
<dbReference type="eggNOG" id="COG4529">
    <property type="taxonomic scope" value="Bacteria"/>
</dbReference>
<evidence type="ECO:0000313" key="3">
    <source>
        <dbReference type="Proteomes" id="UP000000844"/>
    </source>
</evidence>
<name>D3PXC4_STANL</name>
<dbReference type="KEGG" id="sna:Snas_1687"/>
<dbReference type="OrthoDB" id="101972at2"/>
<dbReference type="AlphaFoldDB" id="D3PXC4"/>
<gene>
    <name evidence="2" type="ordered locus">Snas_1687</name>
</gene>
<evidence type="ECO:0000259" key="1">
    <source>
        <dbReference type="Pfam" id="PF13454"/>
    </source>
</evidence>
<dbReference type="Pfam" id="PF13454">
    <property type="entry name" value="NAD_binding_9"/>
    <property type="match status" value="1"/>
</dbReference>
<dbReference type="InterPro" id="IPR036188">
    <property type="entry name" value="FAD/NAD-bd_sf"/>
</dbReference>
<dbReference type="Gene3D" id="3.50.50.60">
    <property type="entry name" value="FAD/NAD(P)-binding domain"/>
    <property type="match status" value="2"/>
</dbReference>
<sequence>MAANRTVVVIGGGFAGVVTARELLRDRRTRVVLAEPSPRVGRGVAYGASEPWHLLNSPAGAMSADSQHPGEFLDWLSDRGLPDGAGEFLPRGTYGDYLRDTWDATLKAAGDLVTVRSDTAVRLRPWDGGVEVGFASGVVEYADDVVLAVGNPKSSGPIRRGAPGYVANPWRLGAFDRLGADAPVLLVGTGLTAVDVMLSLSRRGHRAPVLAVSRHSLVPRSHRTRPAGPADAHAGELRFRAETLSGLLHQVREAARPDWRAVVDGMRGDLNTMWRGLSEGQQRGFLTHLARYWEVHRHRMAPKVAAEIAELTASGAWVVQADAIVSSRPLGSDGIEVSFASGVARRFATVVNCTGPARLPLGANDLVRRLIDEGHARPGPHRLGLDVDVEGRIVDGGGTVNDRVWTIGALRRGALWETTAVPEIREQAARLAVRLTGTVRPRVVL</sequence>
<accession>D3PXC4</accession>
<dbReference type="PANTHER" id="PTHR40254:SF1">
    <property type="entry name" value="BLR0577 PROTEIN"/>
    <property type="match status" value="1"/>
</dbReference>
<evidence type="ECO:0000313" key="2">
    <source>
        <dbReference type="EMBL" id="ADD41387.1"/>
    </source>
</evidence>
<organism evidence="2 3">
    <name type="scientific">Stackebrandtia nassauensis (strain DSM 44728 / CIP 108903 / NRRL B-16338 / NBRC 102104 / LLR-40K-21)</name>
    <dbReference type="NCBI Taxonomy" id="446470"/>
    <lineage>
        <taxon>Bacteria</taxon>
        <taxon>Bacillati</taxon>
        <taxon>Actinomycetota</taxon>
        <taxon>Actinomycetes</taxon>
        <taxon>Glycomycetales</taxon>
        <taxon>Glycomycetaceae</taxon>
        <taxon>Stackebrandtia</taxon>
    </lineage>
</organism>
<dbReference type="Proteomes" id="UP000000844">
    <property type="component" value="Chromosome"/>
</dbReference>
<dbReference type="RefSeq" id="WP_013016958.1">
    <property type="nucleotide sequence ID" value="NC_013947.1"/>
</dbReference>
<feature type="domain" description="FAD-dependent urate hydroxylase HpyO/Asp monooxygenase CreE-like FAD/NAD(P)-binding" evidence="1">
    <location>
        <begin position="8"/>
        <end position="151"/>
    </location>
</feature>
<dbReference type="EMBL" id="CP001778">
    <property type="protein sequence ID" value="ADD41387.1"/>
    <property type="molecule type" value="Genomic_DNA"/>
</dbReference>
<dbReference type="InterPro" id="IPR038732">
    <property type="entry name" value="HpyO/CreE_NAD-binding"/>
</dbReference>
<dbReference type="InterPro" id="IPR052189">
    <property type="entry name" value="L-asp_N-monooxygenase_NS-form"/>
</dbReference>
<protein>
    <submittedName>
        <fullName evidence="2">FAD dependent oxidoreductase</fullName>
    </submittedName>
</protein>
<dbReference type="STRING" id="446470.Snas_1687"/>
<dbReference type="SUPFAM" id="SSF51905">
    <property type="entry name" value="FAD/NAD(P)-binding domain"/>
    <property type="match status" value="1"/>
</dbReference>
<dbReference type="HOGENOM" id="CLU_020215_2_0_11"/>
<dbReference type="PANTHER" id="PTHR40254">
    <property type="entry name" value="BLR0577 PROTEIN"/>
    <property type="match status" value="1"/>
</dbReference>